<dbReference type="OMA" id="PTPQQTF"/>
<evidence type="ECO:0000256" key="1">
    <source>
        <dbReference type="SAM" id="Phobius"/>
    </source>
</evidence>
<sequence length="1019" mass="115419">MDYQTLCRYLCHLVCLSVKMVWSLDQVPLLTPPQEPVSDHRLRVFYSCDKPAAVQLDCVVSFDTGIVSSVPLRQWDCVPGEPRIRTVTLRLPDWLVYQADGIVPDSQWVLTTILQASLSYRRHGGTGPSPVSRDVALLQPRTFFDRPVKQHKLCFPWSTQMLRLTPGFLRTQCPWEEETVHFLSSIYASTGETFGITETLRPYGSEVLEHLRVKAISYSWCFFSIWMFVTSYCQNMCGVFYHIDPHNNYATPTVLLTSTGHLHVQVNGQTGESSAFLTTYQVPLSEWCELSVVLQGRTVTVSMACIKGEQKSLQSTEFVLRHTLRLNDTEGYFVIGGGNFVKGAKGFFGPVVYHRNRIPPHREHVVPDVIKDVNLTGWLQTCDAFRMELTMKINGYSHMMKQPESCHSAFYEWLKKDRGASRSQCQQWETSAPHRRQAAKLVQQIATKRGGQNVSLTAVGRALYTLSLRKLAREGSIRAVSRALPLLLQSGCLGDNRALHLSSVILSAGFGVREQPKKAWLLALLAAQKDERLALLRLGFLHHRGLYGQVQNVDLAYGYYANIGKQTTVDRQKPSSEQTYVEAIYLNNEEVLKQQTHENHHLFQWLKLQARRGTTEAEQAIGRMLFWGQQGVAPDLEKAVRHYQRGAIRWEDPQSMYDYAIVLLQGLGIEKDVEKAVFFLKKAMDKGFIPAMNALAWYHEHYQKDYVTAVELWEQADLLNSHDAAFNLGVLYAQGRYPGKPADQHMAYKYYLKSAERGHIRGTVLLSEFLITGLPGSVDRRPSEAVLWAKWAAEHNGYLGIVLRKALDSYLTGDMFSSLLYYMMAAESGFAVAQFNVAYLCELNPGHFLDTAFTAYCMRKYYNLNIQSQTPDTYALIKMGDLHYEGQEDGQKDLLSAAQMYKTAALRKEPQGWYNLGLLTEEGFKLPLSILTELGISQLYLSDQTLLLSALYKRCRDSDDTDAYLPCSLALSKVYLQLFKKEYSAAIKLAIAIAVVAAPTIFLIIPGLLRRRDLSHTEP</sequence>
<dbReference type="SMART" id="SM00671">
    <property type="entry name" value="SEL1"/>
    <property type="match status" value="6"/>
</dbReference>
<evidence type="ECO:0000313" key="2">
    <source>
        <dbReference type="Ensembl" id="ENSCSEP00000011951.1"/>
    </source>
</evidence>
<reference evidence="2" key="3">
    <citation type="submission" date="2025-09" db="UniProtKB">
        <authorList>
            <consortium name="Ensembl"/>
        </authorList>
    </citation>
    <scope>IDENTIFICATION</scope>
</reference>
<keyword evidence="1" id="KW-1133">Transmembrane helix</keyword>
<proteinExistence type="predicted"/>
<name>A0A3P8VFD9_CYNSE</name>
<reference evidence="2 3" key="1">
    <citation type="journal article" date="2014" name="Nat. Genet.">
        <title>Whole-genome sequence of a flatfish provides insights into ZW sex chromosome evolution and adaptation to a benthic lifestyle.</title>
        <authorList>
            <person name="Chen S."/>
            <person name="Zhang G."/>
            <person name="Shao C."/>
            <person name="Huang Q."/>
            <person name="Liu G."/>
            <person name="Zhang P."/>
            <person name="Song W."/>
            <person name="An N."/>
            <person name="Chalopin D."/>
            <person name="Volff J.N."/>
            <person name="Hong Y."/>
            <person name="Li Q."/>
            <person name="Sha Z."/>
            <person name="Zhou H."/>
            <person name="Xie M."/>
            <person name="Yu Q."/>
            <person name="Liu Y."/>
            <person name="Xiang H."/>
            <person name="Wang N."/>
            <person name="Wu K."/>
            <person name="Yang C."/>
            <person name="Zhou Q."/>
            <person name="Liao X."/>
            <person name="Yang L."/>
            <person name="Hu Q."/>
            <person name="Zhang J."/>
            <person name="Meng L."/>
            <person name="Jin L."/>
            <person name="Tian Y."/>
            <person name="Lian J."/>
            <person name="Yang J."/>
            <person name="Miao G."/>
            <person name="Liu S."/>
            <person name="Liang Z."/>
            <person name="Yan F."/>
            <person name="Li Y."/>
            <person name="Sun B."/>
            <person name="Zhang H."/>
            <person name="Zhang J."/>
            <person name="Zhu Y."/>
            <person name="Du M."/>
            <person name="Zhao Y."/>
            <person name="Schartl M."/>
            <person name="Tang Q."/>
            <person name="Wang J."/>
        </authorList>
    </citation>
    <scope>NUCLEOTIDE SEQUENCE</scope>
</reference>
<keyword evidence="3" id="KW-1185">Reference proteome</keyword>
<protein>
    <submittedName>
        <fullName evidence="2">SEL1L family member 3</fullName>
    </submittedName>
</protein>
<keyword evidence="1" id="KW-0472">Membrane</keyword>
<accession>A0A3P8VFD9</accession>
<keyword evidence="1" id="KW-0812">Transmembrane</keyword>
<dbReference type="Pfam" id="PF08238">
    <property type="entry name" value="Sel1"/>
    <property type="match status" value="7"/>
</dbReference>
<dbReference type="PANTHER" id="PTHR44444">
    <property type="entry name" value="PROTEIN SEL-1 HOMOLOG 3"/>
    <property type="match status" value="1"/>
</dbReference>
<dbReference type="GeneTree" id="ENSGT00940000165744"/>
<evidence type="ECO:0000313" key="3">
    <source>
        <dbReference type="Proteomes" id="UP000265120"/>
    </source>
</evidence>
<dbReference type="AlphaFoldDB" id="A0A3P8VFD9"/>
<organism evidence="2 3">
    <name type="scientific">Cynoglossus semilaevis</name>
    <name type="common">Tongue sole</name>
    <dbReference type="NCBI Taxonomy" id="244447"/>
    <lineage>
        <taxon>Eukaryota</taxon>
        <taxon>Metazoa</taxon>
        <taxon>Chordata</taxon>
        <taxon>Craniata</taxon>
        <taxon>Vertebrata</taxon>
        <taxon>Euteleostomi</taxon>
        <taxon>Actinopterygii</taxon>
        <taxon>Neopterygii</taxon>
        <taxon>Teleostei</taxon>
        <taxon>Neoteleostei</taxon>
        <taxon>Acanthomorphata</taxon>
        <taxon>Carangaria</taxon>
        <taxon>Pleuronectiformes</taxon>
        <taxon>Pleuronectoidei</taxon>
        <taxon>Cynoglossidae</taxon>
        <taxon>Cynoglossinae</taxon>
        <taxon>Cynoglossus</taxon>
    </lineage>
</organism>
<dbReference type="Gene3D" id="1.25.40.10">
    <property type="entry name" value="Tetratricopeptide repeat domain"/>
    <property type="match status" value="3"/>
</dbReference>
<dbReference type="SUPFAM" id="SSF81901">
    <property type="entry name" value="HCP-like"/>
    <property type="match status" value="3"/>
</dbReference>
<dbReference type="InterPro" id="IPR042756">
    <property type="entry name" value="Sel-1L3"/>
</dbReference>
<reference evidence="2" key="2">
    <citation type="submission" date="2025-08" db="UniProtKB">
        <authorList>
            <consortium name="Ensembl"/>
        </authorList>
    </citation>
    <scope>IDENTIFICATION</scope>
</reference>
<dbReference type="Proteomes" id="UP000265120">
    <property type="component" value="Chromosome 4"/>
</dbReference>
<dbReference type="Ensembl" id="ENSCSET00000012093.1">
    <property type="protein sequence ID" value="ENSCSEP00000011951.1"/>
    <property type="gene ID" value="ENSCSEG00000007708.1"/>
</dbReference>
<feature type="transmembrane region" description="Helical" evidence="1">
    <location>
        <begin position="989"/>
        <end position="1009"/>
    </location>
</feature>
<dbReference type="PANTHER" id="PTHR44444:SF4">
    <property type="entry name" value="PROTEIN SEL-1 HOMOLOG 3 ISOFORM X1"/>
    <property type="match status" value="1"/>
</dbReference>
<dbReference type="InterPro" id="IPR011990">
    <property type="entry name" value="TPR-like_helical_dom_sf"/>
</dbReference>
<dbReference type="InterPro" id="IPR006597">
    <property type="entry name" value="Sel1-like"/>
</dbReference>